<evidence type="ECO:0000259" key="12">
    <source>
        <dbReference type="PROSITE" id="PS50929"/>
    </source>
</evidence>
<evidence type="ECO:0000313" key="13">
    <source>
        <dbReference type="EMBL" id="VEU64481.1"/>
    </source>
</evidence>
<dbReference type="PANTHER" id="PTHR43394:SF1">
    <property type="entry name" value="ATP-BINDING CASSETTE SUB-FAMILY B MEMBER 10, MITOCHONDRIAL"/>
    <property type="match status" value="1"/>
</dbReference>
<keyword evidence="13" id="KW-0378">Hydrolase</keyword>
<dbReference type="GO" id="GO:0005524">
    <property type="term" value="F:ATP binding"/>
    <property type="evidence" value="ECO:0007669"/>
    <property type="project" value="UniProtKB-KW"/>
</dbReference>
<geneLocation type="plasmid" evidence="13 14">
    <name>13</name>
</geneLocation>
<keyword evidence="9 10" id="KW-0472">Membrane</keyword>
<feature type="domain" description="ABC transmembrane type-1" evidence="12">
    <location>
        <begin position="17"/>
        <end position="317"/>
    </location>
</feature>
<dbReference type="InterPro" id="IPR027417">
    <property type="entry name" value="P-loop_NTPase"/>
</dbReference>
<evidence type="ECO:0000256" key="4">
    <source>
        <dbReference type="ARBA" id="ARBA00022475"/>
    </source>
</evidence>
<feature type="transmembrane region" description="Helical" evidence="10">
    <location>
        <begin position="141"/>
        <end position="167"/>
    </location>
</feature>
<dbReference type="GO" id="GO:0015421">
    <property type="term" value="F:ABC-type oligopeptide transporter activity"/>
    <property type="evidence" value="ECO:0007669"/>
    <property type="project" value="TreeGrafter"/>
</dbReference>
<evidence type="ECO:0000256" key="1">
    <source>
        <dbReference type="ARBA" id="ARBA00004651"/>
    </source>
</evidence>
<sequence length="596" mass="67892">MIKMFKILPKKIKLYFLFGVLVLLTNVGFSFLIPIFISQFLPLLINQNTKYQVHIFKNIIYESNNFANTLTFLIIITIVLIILSAITSILSTLVIVWAGENASNFYRNTLYTKYQKLSLKDISHYTIESLMTRINDDVGTFWDFLVGATTSLIKAPLFIFVGLIFAFLTDVTLTWTIVAIVPLLIGLLIFILKKVMPHIVKSRKIVDQNTKSVSEIILGARFIKAYNLQKHQFNKFKNTNKEWSKNGITIFNYFSLSNPFFFFAINLIIVLIYIGAYKLLTDNPNQDVGQLIAKINTFIEFEFFIGLGVGLFSQFVGTMFRARVSSKRIMEILNAKYENLRVKDGLLLEKNISNYPIEFKDFSFKYYKNSEHYALENINFYVPNGKTLGIIGPTGSGKSTIANLLINNMKYSTGNIKINNYEVSKINSKSLHQNIGIIYQDALLFSGTIKSNLLFANKDATDNDIYDALDTACASEFVNSFNDKLEHKIEQRGKNLSGGQKQRLAIARTLLANPKVLILDDTTSALDNITARKVLLNIKENYNCTTIIISQKINSIRHADKIIVLDNGKIIAYGTHDELLNSCEWYQDVYQNQLEQ</sequence>
<dbReference type="Pfam" id="PF00664">
    <property type="entry name" value="ABC_membrane"/>
    <property type="match status" value="1"/>
</dbReference>
<accession>A0A449AHL6</accession>
<evidence type="ECO:0000256" key="9">
    <source>
        <dbReference type="ARBA" id="ARBA00023136"/>
    </source>
</evidence>
<dbReference type="SMART" id="SM00382">
    <property type="entry name" value="AAA"/>
    <property type="match status" value="1"/>
</dbReference>
<feature type="domain" description="ABC transporter" evidence="11">
    <location>
        <begin position="357"/>
        <end position="592"/>
    </location>
</feature>
<dbReference type="InterPro" id="IPR011527">
    <property type="entry name" value="ABC1_TM_dom"/>
</dbReference>
<dbReference type="SUPFAM" id="SSF90123">
    <property type="entry name" value="ABC transporter transmembrane region"/>
    <property type="match status" value="1"/>
</dbReference>
<evidence type="ECO:0000256" key="8">
    <source>
        <dbReference type="ARBA" id="ARBA00022989"/>
    </source>
</evidence>
<dbReference type="GO" id="GO:0005886">
    <property type="term" value="C:plasma membrane"/>
    <property type="evidence" value="ECO:0007669"/>
    <property type="project" value="UniProtKB-SubCell"/>
</dbReference>
<reference evidence="13 14" key="1">
    <citation type="submission" date="2019-01" db="EMBL/GenBank/DDBJ databases">
        <authorList>
            <consortium name="Pathogen Informatics"/>
        </authorList>
    </citation>
    <scope>NUCLEOTIDE SEQUENCE [LARGE SCALE GENOMIC DNA]</scope>
    <source>
        <strain evidence="13 14">NCTC10142</strain>
        <plasmid evidence="14">13</plasmid>
    </source>
</reference>
<dbReference type="InterPro" id="IPR036640">
    <property type="entry name" value="ABC1_TM_sf"/>
</dbReference>
<evidence type="ECO:0000256" key="5">
    <source>
        <dbReference type="ARBA" id="ARBA00022692"/>
    </source>
</evidence>
<evidence type="ECO:0000313" key="14">
    <source>
        <dbReference type="Proteomes" id="UP000289506"/>
    </source>
</evidence>
<gene>
    <name evidence="13" type="primary">mldB1_2</name>
    <name evidence="13" type="ORF">NCTC10142_00224</name>
</gene>
<dbReference type="InterPro" id="IPR003439">
    <property type="entry name" value="ABC_transporter-like_ATP-bd"/>
</dbReference>
<evidence type="ECO:0000256" key="10">
    <source>
        <dbReference type="SAM" id="Phobius"/>
    </source>
</evidence>
<dbReference type="GO" id="GO:0016887">
    <property type="term" value="F:ATP hydrolysis activity"/>
    <property type="evidence" value="ECO:0007669"/>
    <property type="project" value="InterPro"/>
</dbReference>
<dbReference type="PROSITE" id="PS00211">
    <property type="entry name" value="ABC_TRANSPORTER_1"/>
    <property type="match status" value="1"/>
</dbReference>
<protein>
    <submittedName>
        <fullName evidence="13">ABC-type multidrug/protein/lipid transport system ATPase component</fullName>
        <ecNumber evidence="13">3.6.3.-</ecNumber>
    </submittedName>
</protein>
<dbReference type="EC" id="3.6.3.-" evidence="13"/>
<dbReference type="Proteomes" id="UP000289506">
    <property type="component" value="Plasmid 13"/>
</dbReference>
<keyword evidence="3" id="KW-0813">Transport</keyword>
<dbReference type="EMBL" id="LR214986">
    <property type="protein sequence ID" value="VEU64481.1"/>
    <property type="molecule type" value="Genomic_DNA"/>
</dbReference>
<dbReference type="RefSeq" id="WP_129720454.1">
    <property type="nucleotide sequence ID" value="NZ_LR214986.1"/>
</dbReference>
<comment type="similarity">
    <text evidence="2">Belongs to the ABC transporter superfamily.</text>
</comment>
<feature type="transmembrane region" description="Helical" evidence="10">
    <location>
        <begin position="260"/>
        <end position="281"/>
    </location>
</feature>
<dbReference type="PROSITE" id="PS50893">
    <property type="entry name" value="ABC_TRANSPORTER_2"/>
    <property type="match status" value="1"/>
</dbReference>
<evidence type="ECO:0000259" key="11">
    <source>
        <dbReference type="PROSITE" id="PS50893"/>
    </source>
</evidence>
<name>A0A449AHL6_9BACT</name>
<keyword evidence="7" id="KW-0067">ATP-binding</keyword>
<dbReference type="Gene3D" id="1.20.1560.10">
    <property type="entry name" value="ABC transporter type 1, transmembrane domain"/>
    <property type="match status" value="1"/>
</dbReference>
<feature type="transmembrane region" description="Helical" evidence="10">
    <location>
        <begin position="301"/>
        <end position="320"/>
    </location>
</feature>
<dbReference type="PANTHER" id="PTHR43394">
    <property type="entry name" value="ATP-DEPENDENT PERMEASE MDL1, MITOCHONDRIAL"/>
    <property type="match status" value="1"/>
</dbReference>
<keyword evidence="13" id="KW-0614">Plasmid</keyword>
<keyword evidence="6" id="KW-0547">Nucleotide-binding</keyword>
<dbReference type="PROSITE" id="PS50929">
    <property type="entry name" value="ABC_TM1F"/>
    <property type="match status" value="1"/>
</dbReference>
<dbReference type="AlphaFoldDB" id="A0A449AHL6"/>
<dbReference type="InterPro" id="IPR039421">
    <property type="entry name" value="Type_1_exporter"/>
</dbReference>
<dbReference type="SUPFAM" id="SSF52540">
    <property type="entry name" value="P-loop containing nucleoside triphosphate hydrolases"/>
    <property type="match status" value="1"/>
</dbReference>
<dbReference type="Pfam" id="PF00005">
    <property type="entry name" value="ABC_tran"/>
    <property type="match status" value="1"/>
</dbReference>
<dbReference type="InterPro" id="IPR003593">
    <property type="entry name" value="AAA+_ATPase"/>
</dbReference>
<dbReference type="FunFam" id="3.40.50.300:FF:000221">
    <property type="entry name" value="Multidrug ABC transporter ATP-binding protein"/>
    <property type="match status" value="1"/>
</dbReference>
<feature type="transmembrane region" description="Helical" evidence="10">
    <location>
        <begin position="72"/>
        <end position="98"/>
    </location>
</feature>
<feature type="transmembrane region" description="Helical" evidence="10">
    <location>
        <begin position="173"/>
        <end position="192"/>
    </location>
</feature>
<evidence type="ECO:0000256" key="3">
    <source>
        <dbReference type="ARBA" id="ARBA00022448"/>
    </source>
</evidence>
<dbReference type="Gene3D" id="3.40.50.300">
    <property type="entry name" value="P-loop containing nucleotide triphosphate hydrolases"/>
    <property type="match status" value="1"/>
</dbReference>
<proteinExistence type="inferred from homology"/>
<keyword evidence="4" id="KW-1003">Cell membrane</keyword>
<evidence type="ECO:0000256" key="2">
    <source>
        <dbReference type="ARBA" id="ARBA00005417"/>
    </source>
</evidence>
<comment type="subcellular location">
    <subcellularLocation>
        <location evidence="1">Cell membrane</location>
        <topology evidence="1">Multi-pass membrane protein</topology>
    </subcellularLocation>
</comment>
<keyword evidence="5 10" id="KW-0812">Transmembrane</keyword>
<feature type="transmembrane region" description="Helical" evidence="10">
    <location>
        <begin position="12"/>
        <end position="37"/>
    </location>
</feature>
<organism evidence="13 14">
    <name type="scientific">Mycoplasmopsis cynos</name>
    <dbReference type="NCBI Taxonomy" id="171284"/>
    <lineage>
        <taxon>Bacteria</taxon>
        <taxon>Bacillati</taxon>
        <taxon>Mycoplasmatota</taxon>
        <taxon>Mycoplasmoidales</taxon>
        <taxon>Metamycoplasmataceae</taxon>
        <taxon>Mycoplasmopsis</taxon>
    </lineage>
</organism>
<evidence type="ECO:0000256" key="7">
    <source>
        <dbReference type="ARBA" id="ARBA00022840"/>
    </source>
</evidence>
<dbReference type="InterPro" id="IPR017871">
    <property type="entry name" value="ABC_transporter-like_CS"/>
</dbReference>
<keyword evidence="8 10" id="KW-1133">Transmembrane helix</keyword>
<evidence type="ECO:0000256" key="6">
    <source>
        <dbReference type="ARBA" id="ARBA00022741"/>
    </source>
</evidence>